<evidence type="ECO:0000313" key="1">
    <source>
        <dbReference type="EMBL" id="ANB92312.1"/>
    </source>
</evidence>
<reference evidence="1 3" key="1">
    <citation type="submission" date="2015-04" db="EMBL/GenBank/DDBJ databases">
        <authorList>
            <person name="Calcutt M.J."/>
            <person name="Foecking M.F."/>
        </authorList>
    </citation>
    <scope>NUCLEOTIDE SEQUENCE [LARGE SCALE GENOMIC DNA]</scope>
    <source>
        <strain evidence="1 3">199/55</strain>
    </source>
</reference>
<evidence type="ECO:0000313" key="4">
    <source>
        <dbReference type="Proteomes" id="UP000255102"/>
    </source>
</evidence>
<evidence type="ECO:0000313" key="2">
    <source>
        <dbReference type="EMBL" id="STY88143.1"/>
    </source>
</evidence>
<proteinExistence type="predicted"/>
<sequence>MTQKRHQLYYRKLIPLHLEKDADLIEAINKDEGSFNDLMRVLLSRHYQLGESAQAQKSEPKKD</sequence>
<accession>A0A160GI68</accession>
<dbReference type="AlphaFoldDB" id="A0A160GI68"/>
<dbReference type="EMBL" id="UGPW01000001">
    <property type="protein sequence ID" value="STY88143.1"/>
    <property type="molecule type" value="Genomic_DNA"/>
</dbReference>
<keyword evidence="3" id="KW-1185">Reference proteome</keyword>
<gene>
    <name evidence="1" type="ORF">MOVS_10415</name>
    <name evidence="2" type="ORF">NCTC11227_02172</name>
</gene>
<organism evidence="2 4">
    <name type="scientific">Moraxella ovis</name>
    <dbReference type="NCBI Taxonomy" id="29433"/>
    <lineage>
        <taxon>Bacteria</taxon>
        <taxon>Pseudomonadati</taxon>
        <taxon>Pseudomonadota</taxon>
        <taxon>Gammaproteobacteria</taxon>
        <taxon>Moraxellales</taxon>
        <taxon>Moraxellaceae</taxon>
        <taxon>Moraxella</taxon>
    </lineage>
</organism>
<evidence type="ECO:0000313" key="3">
    <source>
        <dbReference type="Proteomes" id="UP000076765"/>
    </source>
</evidence>
<protein>
    <submittedName>
        <fullName evidence="2">Uncharacterized protein</fullName>
    </submittedName>
</protein>
<name>A0A160GI68_9GAMM</name>
<reference evidence="2 4" key="2">
    <citation type="submission" date="2018-06" db="EMBL/GenBank/DDBJ databases">
        <authorList>
            <consortium name="Pathogen Informatics"/>
            <person name="Doyle S."/>
        </authorList>
    </citation>
    <scope>NUCLEOTIDE SEQUENCE [LARGE SCALE GENOMIC DNA]</scope>
    <source>
        <strain evidence="2 4">NCTC11227</strain>
    </source>
</reference>
<dbReference type="EMBL" id="CP011158">
    <property type="protein sequence ID" value="ANB92312.1"/>
    <property type="molecule type" value="Genomic_DNA"/>
</dbReference>
<dbReference type="Proteomes" id="UP000255102">
    <property type="component" value="Unassembled WGS sequence"/>
</dbReference>
<dbReference type="STRING" id="29433.MOVS_10415"/>
<dbReference type="Proteomes" id="UP000076765">
    <property type="component" value="Chromosome"/>
</dbReference>
<dbReference type="KEGG" id="moi:MOVS_10415"/>
<dbReference type="RefSeq" id="WP_063514857.1">
    <property type="nucleotide sequence ID" value="NZ_CP011158.1"/>
</dbReference>